<keyword evidence="3" id="KW-0472">Membrane</keyword>
<evidence type="ECO:0000256" key="3">
    <source>
        <dbReference type="SAM" id="Phobius"/>
    </source>
</evidence>
<accession>A0ABQ6L6S3</accession>
<dbReference type="SUPFAM" id="SSF56801">
    <property type="entry name" value="Acetyl-CoA synthetase-like"/>
    <property type="match status" value="1"/>
</dbReference>
<comment type="caution">
    <text evidence="4">The sequence shown here is derived from an EMBL/GenBank/DDBJ whole genome shotgun (WGS) entry which is preliminary data.</text>
</comment>
<evidence type="ECO:0000256" key="1">
    <source>
        <dbReference type="ARBA" id="ARBA00006432"/>
    </source>
</evidence>
<evidence type="ECO:0000313" key="5">
    <source>
        <dbReference type="Proteomes" id="UP001165189"/>
    </source>
</evidence>
<keyword evidence="3" id="KW-1133">Transmembrane helix</keyword>
<dbReference type="InterPro" id="IPR042099">
    <property type="entry name" value="ANL_N_sf"/>
</dbReference>
<dbReference type="EMBL" id="BSYB01000067">
    <property type="protein sequence ID" value="GMG53241.1"/>
    <property type="molecule type" value="Genomic_DNA"/>
</dbReference>
<comment type="similarity">
    <text evidence="1">Belongs to the ATP-dependent AMP-binding enzyme family.</text>
</comment>
<dbReference type="PANTHER" id="PTHR43201">
    <property type="entry name" value="ACYL-COA SYNTHETASE"/>
    <property type="match status" value="1"/>
</dbReference>
<reference evidence="4" key="1">
    <citation type="submission" date="2023-04" db="EMBL/GenBank/DDBJ databases">
        <title>Aspergillus oryzae var. brunneus NBRC 4377.</title>
        <authorList>
            <person name="Ichikawa N."/>
            <person name="Sato H."/>
            <person name="Tonouchi N."/>
        </authorList>
    </citation>
    <scope>NUCLEOTIDE SEQUENCE</scope>
    <source>
        <strain evidence="4">NBRC 4377</strain>
    </source>
</reference>
<dbReference type="Proteomes" id="UP001165189">
    <property type="component" value="Unassembled WGS sequence"/>
</dbReference>
<dbReference type="PANTHER" id="PTHR43201:SF5">
    <property type="entry name" value="MEDIUM-CHAIN ACYL-COA LIGASE ACSF2, MITOCHONDRIAL"/>
    <property type="match status" value="1"/>
</dbReference>
<keyword evidence="5" id="KW-1185">Reference proteome</keyword>
<protein>
    <submittedName>
        <fullName evidence="4">Unnamed protein product</fullName>
    </submittedName>
</protein>
<proteinExistence type="inferred from homology"/>
<gene>
    <name evidence="4" type="ORF">Aory05_001154800</name>
</gene>
<dbReference type="Gene3D" id="3.40.50.12780">
    <property type="entry name" value="N-terminal domain of ligase-like"/>
    <property type="match status" value="1"/>
</dbReference>
<keyword evidence="2" id="KW-0436">Ligase</keyword>
<evidence type="ECO:0000313" key="4">
    <source>
        <dbReference type="EMBL" id="GMG53241.1"/>
    </source>
</evidence>
<organism evidence="4 5">
    <name type="scientific">Aspergillus oryzae var. brunneus</name>
    <dbReference type="NCBI Taxonomy" id="332754"/>
    <lineage>
        <taxon>Eukaryota</taxon>
        <taxon>Fungi</taxon>
        <taxon>Dikarya</taxon>
        <taxon>Ascomycota</taxon>
        <taxon>Pezizomycotina</taxon>
        <taxon>Eurotiomycetes</taxon>
        <taxon>Eurotiomycetidae</taxon>
        <taxon>Eurotiales</taxon>
        <taxon>Aspergillaceae</taxon>
        <taxon>Aspergillus</taxon>
        <taxon>Aspergillus subgen. Circumdati</taxon>
    </lineage>
</organism>
<keyword evidence="3" id="KW-0812">Transmembrane</keyword>
<feature type="transmembrane region" description="Helical" evidence="3">
    <location>
        <begin position="6"/>
        <end position="28"/>
    </location>
</feature>
<sequence length="209" mass="22832">MSRWVVYLYMAYYMGSLGVSEPAIYIFVDIFGRSNNRIGTHSWAYIASGGEANVVKTYDIVSQLLSHYGVPAHVIVPGSIFNTKCPTYDKERNLGFTSVSACMPGIKVRITEGSNSETVPVGVVGNLEISGPVVFKSHFNNVTATEESFLSDGWTKTGDKGSIDEIGYFTLQGCAKEVLVINGVKYNPRKIEPALDESKIPGLTPSFNR</sequence>
<evidence type="ECO:0000256" key="2">
    <source>
        <dbReference type="ARBA" id="ARBA00022598"/>
    </source>
</evidence>
<name>A0ABQ6L6S3_ASPOZ</name>